<dbReference type="InterPro" id="IPR016167">
    <property type="entry name" value="FAD-bd_PCMH_sub1"/>
</dbReference>
<protein>
    <submittedName>
        <fullName evidence="5">Xanthine dehydrogenase family protein subunit M</fullName>
    </submittedName>
</protein>
<accession>A0A4Z0GSK9</accession>
<dbReference type="FunFam" id="3.30.465.10:FF:000017">
    <property type="entry name" value="Xanthine dehydrogenase, FAD binding subunit"/>
    <property type="match status" value="1"/>
</dbReference>
<dbReference type="Gene3D" id="3.30.43.10">
    <property type="entry name" value="Uridine Diphospho-n-acetylenolpyruvylglucosamine Reductase, domain 2"/>
    <property type="match status" value="1"/>
</dbReference>
<dbReference type="RefSeq" id="WP_135347291.1">
    <property type="nucleotide sequence ID" value="NZ_SRJD01000002.1"/>
</dbReference>
<organism evidence="5 6">
    <name type="scientific">Sporolactobacillus shoreae</name>
    <dbReference type="NCBI Taxonomy" id="1465501"/>
    <lineage>
        <taxon>Bacteria</taxon>
        <taxon>Bacillati</taxon>
        <taxon>Bacillota</taxon>
        <taxon>Bacilli</taxon>
        <taxon>Bacillales</taxon>
        <taxon>Sporolactobacillaceae</taxon>
        <taxon>Sporolactobacillus</taxon>
    </lineage>
</organism>
<dbReference type="InterPro" id="IPR036318">
    <property type="entry name" value="FAD-bd_PCMH-like_sf"/>
</dbReference>
<comment type="caution">
    <text evidence="5">The sequence shown here is derived from an EMBL/GenBank/DDBJ whole genome shotgun (WGS) entry which is preliminary data.</text>
</comment>
<dbReference type="AlphaFoldDB" id="A0A4Z0GSK9"/>
<evidence type="ECO:0000259" key="4">
    <source>
        <dbReference type="PROSITE" id="PS51387"/>
    </source>
</evidence>
<evidence type="ECO:0000256" key="2">
    <source>
        <dbReference type="ARBA" id="ARBA00022827"/>
    </source>
</evidence>
<evidence type="ECO:0000313" key="6">
    <source>
        <dbReference type="Proteomes" id="UP000298347"/>
    </source>
</evidence>
<dbReference type="Pfam" id="PF03450">
    <property type="entry name" value="CO_deh_flav_C"/>
    <property type="match status" value="1"/>
</dbReference>
<evidence type="ECO:0000313" key="5">
    <source>
        <dbReference type="EMBL" id="TGA99896.1"/>
    </source>
</evidence>
<name>A0A4Z0GSK9_9BACL</name>
<dbReference type="InterPro" id="IPR051312">
    <property type="entry name" value="Diverse_Substr_Oxidored"/>
</dbReference>
<evidence type="ECO:0000256" key="3">
    <source>
        <dbReference type="ARBA" id="ARBA00023002"/>
    </source>
</evidence>
<dbReference type="Gene3D" id="3.30.390.50">
    <property type="entry name" value="CO dehydrogenase flavoprotein, C-terminal domain"/>
    <property type="match status" value="1"/>
</dbReference>
<dbReference type="InterPro" id="IPR016169">
    <property type="entry name" value="FAD-bd_PCMH_sub2"/>
</dbReference>
<gene>
    <name evidence="5" type="ORF">E4665_02810</name>
</gene>
<dbReference type="SUPFAM" id="SSF56176">
    <property type="entry name" value="FAD-binding/transporter-associated domain-like"/>
    <property type="match status" value="1"/>
</dbReference>
<keyword evidence="1" id="KW-0285">Flavoprotein</keyword>
<dbReference type="SMART" id="SM01092">
    <property type="entry name" value="CO_deh_flav_C"/>
    <property type="match status" value="1"/>
</dbReference>
<dbReference type="Proteomes" id="UP000298347">
    <property type="component" value="Unassembled WGS sequence"/>
</dbReference>
<dbReference type="SUPFAM" id="SSF55447">
    <property type="entry name" value="CO dehydrogenase flavoprotein C-terminal domain-like"/>
    <property type="match status" value="1"/>
</dbReference>
<dbReference type="InterPro" id="IPR002346">
    <property type="entry name" value="Mopterin_DH_FAD-bd"/>
</dbReference>
<keyword evidence="3" id="KW-0560">Oxidoreductase</keyword>
<dbReference type="OrthoDB" id="9774454at2"/>
<dbReference type="EMBL" id="SRJD01000002">
    <property type="protein sequence ID" value="TGA99896.1"/>
    <property type="molecule type" value="Genomic_DNA"/>
</dbReference>
<dbReference type="InterPro" id="IPR036683">
    <property type="entry name" value="CO_DH_flav_C_dom_sf"/>
</dbReference>
<proteinExistence type="predicted"/>
<dbReference type="GO" id="GO:0016491">
    <property type="term" value="F:oxidoreductase activity"/>
    <property type="evidence" value="ECO:0007669"/>
    <property type="project" value="UniProtKB-KW"/>
</dbReference>
<evidence type="ECO:0000256" key="1">
    <source>
        <dbReference type="ARBA" id="ARBA00022630"/>
    </source>
</evidence>
<sequence>MEYVRPSSIKEAIDALTEFGEGAKLIAGGQSLLAFMKQGMFEPDALVSLSGIPELKEVEIDEDGSLSIGAMVTHTEIMHHPLILEHAPLLAETAGKVASTQIRNMGTWGGNLSHGEPGADPPAALIASNATVKITGPEGTRAIPVEDFFVDYLTTDLNPGEILTHIIVPVQPENCGTAYIKHTIRDNGDLAIVGIGVRVTMDKSRTLIQDARIGINGASLTTIRAKEAEKLLNGNVWDENLLAAAGEQSADACEPLDDAEASAEYRIKMVKVLVRRALKQAIDAAVAEKAY</sequence>
<dbReference type="PROSITE" id="PS51387">
    <property type="entry name" value="FAD_PCMH"/>
    <property type="match status" value="1"/>
</dbReference>
<reference evidence="5 6" key="1">
    <citation type="journal article" date="2015" name="Int. J. Syst. Evol. Microbiol.">
        <title>Sporolactobacillus shoreae sp. nov. and Sporolactobacillus spathodeae sp. nov., two spore-forming lactic acid bacteria isolated from tree barks in Thailand.</title>
        <authorList>
            <person name="Thamacharoensuk T."/>
            <person name="Kitahara M."/>
            <person name="Ohkuma M."/>
            <person name="Thongchul N."/>
            <person name="Tanasupawat S."/>
        </authorList>
    </citation>
    <scope>NUCLEOTIDE SEQUENCE [LARGE SCALE GENOMIC DNA]</scope>
    <source>
        <strain evidence="5 6">BK92</strain>
    </source>
</reference>
<dbReference type="InterPro" id="IPR005107">
    <property type="entry name" value="CO_DH_flav_C"/>
</dbReference>
<dbReference type="PANTHER" id="PTHR42659:SF2">
    <property type="entry name" value="XANTHINE DEHYDROGENASE SUBUNIT C-RELATED"/>
    <property type="match status" value="1"/>
</dbReference>
<dbReference type="Pfam" id="PF00941">
    <property type="entry name" value="FAD_binding_5"/>
    <property type="match status" value="1"/>
</dbReference>
<dbReference type="GO" id="GO:0071949">
    <property type="term" value="F:FAD binding"/>
    <property type="evidence" value="ECO:0007669"/>
    <property type="project" value="InterPro"/>
</dbReference>
<keyword evidence="6" id="KW-1185">Reference proteome</keyword>
<dbReference type="PANTHER" id="PTHR42659">
    <property type="entry name" value="XANTHINE DEHYDROGENASE SUBUNIT C-RELATED"/>
    <property type="match status" value="1"/>
</dbReference>
<dbReference type="Gene3D" id="3.30.465.10">
    <property type="match status" value="1"/>
</dbReference>
<feature type="domain" description="FAD-binding PCMH-type" evidence="4">
    <location>
        <begin position="1"/>
        <end position="173"/>
    </location>
</feature>
<dbReference type="InterPro" id="IPR016166">
    <property type="entry name" value="FAD-bd_PCMH"/>
</dbReference>
<keyword evidence="2" id="KW-0274">FAD</keyword>